<gene>
    <name evidence="1" type="ORF">NPIL_363071</name>
</gene>
<dbReference type="EMBL" id="BMAW01016648">
    <property type="protein sequence ID" value="GFT50103.1"/>
    <property type="molecule type" value="Genomic_DNA"/>
</dbReference>
<evidence type="ECO:0000313" key="2">
    <source>
        <dbReference type="Proteomes" id="UP000887013"/>
    </source>
</evidence>
<protein>
    <submittedName>
        <fullName evidence="1">Uncharacterized protein</fullName>
    </submittedName>
</protein>
<comment type="caution">
    <text evidence="1">The sequence shown here is derived from an EMBL/GenBank/DDBJ whole genome shotgun (WGS) entry which is preliminary data.</text>
</comment>
<reference evidence="1" key="1">
    <citation type="submission" date="2020-08" db="EMBL/GenBank/DDBJ databases">
        <title>Multicomponent nature underlies the extraordinary mechanical properties of spider dragline silk.</title>
        <authorList>
            <person name="Kono N."/>
            <person name="Nakamura H."/>
            <person name="Mori M."/>
            <person name="Yoshida Y."/>
            <person name="Ohtoshi R."/>
            <person name="Malay A.D."/>
            <person name="Moran D.A.P."/>
            <person name="Tomita M."/>
            <person name="Numata K."/>
            <person name="Arakawa K."/>
        </authorList>
    </citation>
    <scope>NUCLEOTIDE SEQUENCE</scope>
</reference>
<accession>A0A8X6P4A2</accession>
<evidence type="ECO:0000313" key="1">
    <source>
        <dbReference type="EMBL" id="GFT50103.1"/>
    </source>
</evidence>
<dbReference type="AlphaFoldDB" id="A0A8X6P4A2"/>
<name>A0A8X6P4A2_NEPPI</name>
<proteinExistence type="predicted"/>
<organism evidence="1 2">
    <name type="scientific">Nephila pilipes</name>
    <name type="common">Giant wood spider</name>
    <name type="synonym">Nephila maculata</name>
    <dbReference type="NCBI Taxonomy" id="299642"/>
    <lineage>
        <taxon>Eukaryota</taxon>
        <taxon>Metazoa</taxon>
        <taxon>Ecdysozoa</taxon>
        <taxon>Arthropoda</taxon>
        <taxon>Chelicerata</taxon>
        <taxon>Arachnida</taxon>
        <taxon>Araneae</taxon>
        <taxon>Araneomorphae</taxon>
        <taxon>Entelegynae</taxon>
        <taxon>Araneoidea</taxon>
        <taxon>Nephilidae</taxon>
        <taxon>Nephila</taxon>
    </lineage>
</organism>
<sequence length="84" mass="9574">MLWSTFCLKQRVRMPVPVSSFLQSEIHVGNITHPNYSVPPFFEWYGRTLPSRSSMPRYQMDKIITSDPAGSSNMHQGGPKCILC</sequence>
<dbReference type="Proteomes" id="UP000887013">
    <property type="component" value="Unassembled WGS sequence"/>
</dbReference>
<keyword evidence="2" id="KW-1185">Reference proteome</keyword>